<accession>A0A0V1M3S7</accession>
<reference evidence="2 3" key="1">
    <citation type="submission" date="2015-01" db="EMBL/GenBank/DDBJ databases">
        <title>Evolution of Trichinella species and genotypes.</title>
        <authorList>
            <person name="Korhonen P.K."/>
            <person name="Edoardo P."/>
            <person name="Giuseppe L.R."/>
            <person name="Gasser R.B."/>
        </authorList>
    </citation>
    <scope>NUCLEOTIDE SEQUENCE [LARGE SCALE GENOMIC DNA]</scope>
    <source>
        <strain evidence="2">ISS1980</strain>
    </source>
</reference>
<name>A0A0V1M3S7_9BILA</name>
<evidence type="ECO:0000313" key="2">
    <source>
        <dbReference type="EMBL" id="KRZ66288.1"/>
    </source>
</evidence>
<gene>
    <name evidence="2" type="ORF">T10_1214</name>
</gene>
<keyword evidence="3" id="KW-1185">Reference proteome</keyword>
<dbReference type="EMBL" id="JYDO01000252">
    <property type="protein sequence ID" value="KRZ66288.1"/>
    <property type="molecule type" value="Genomic_DNA"/>
</dbReference>
<evidence type="ECO:0000313" key="3">
    <source>
        <dbReference type="Proteomes" id="UP000054843"/>
    </source>
</evidence>
<dbReference type="Proteomes" id="UP000054843">
    <property type="component" value="Unassembled WGS sequence"/>
</dbReference>
<sequence>MDPVHRGGSTTVYFLLDPRSSREDGTCVIPVYSAETVCETRNHKIPRRLIRSVSVERNTLILDIDHELKLLDLPPRVVNDFERIESLNCRSNTRQSEEPDDRPTTRVKSVLHFGATSREPSRVLQDNQFKESLNR</sequence>
<evidence type="ECO:0000256" key="1">
    <source>
        <dbReference type="SAM" id="MobiDB-lite"/>
    </source>
</evidence>
<feature type="region of interest" description="Disordered" evidence="1">
    <location>
        <begin position="116"/>
        <end position="135"/>
    </location>
</feature>
<protein>
    <submittedName>
        <fullName evidence="2">Uncharacterized protein</fullName>
    </submittedName>
</protein>
<dbReference type="AlphaFoldDB" id="A0A0V1M3S7"/>
<proteinExistence type="predicted"/>
<organism evidence="2 3">
    <name type="scientific">Trichinella papuae</name>
    <dbReference type="NCBI Taxonomy" id="268474"/>
    <lineage>
        <taxon>Eukaryota</taxon>
        <taxon>Metazoa</taxon>
        <taxon>Ecdysozoa</taxon>
        <taxon>Nematoda</taxon>
        <taxon>Enoplea</taxon>
        <taxon>Dorylaimia</taxon>
        <taxon>Trichinellida</taxon>
        <taxon>Trichinellidae</taxon>
        <taxon>Trichinella</taxon>
    </lineage>
</organism>
<comment type="caution">
    <text evidence="2">The sequence shown here is derived from an EMBL/GenBank/DDBJ whole genome shotgun (WGS) entry which is preliminary data.</text>
</comment>